<sequence>MAEIVKFITCVFVLFFQNDWSFDRLLRVLNADVFNRLNETTKIGVPALLYVIQNNLLFLSLSKLDAATYQVTYQLKILTTAFFSVTLLNKKLNILKWIALLLLTGGVALVQLPKNSSKPNITYDHNSSDRLIGLFAILAACFSSGFAGVYLERILKTASVQLWTQNLLLSFFSIFGAFAMTWIYDWEQVKLWGFFHGYNTTIWIVVALQAYGGLVIALVVKYADNILKGFAVSLSILLSSFISWGLLNDFEPSFTFVLGASIVILSTFLYGFEPQRQQHKIITPSPSEIKLQISKSLN</sequence>
<keyword evidence="6 7" id="KW-0472">Membrane</keyword>
<dbReference type="PANTHER" id="PTHR10231">
    <property type="entry name" value="NUCLEOTIDE-SUGAR TRANSMEMBRANE TRANSPORTER"/>
    <property type="match status" value="1"/>
</dbReference>
<keyword evidence="5 7" id="KW-1133">Transmembrane helix</keyword>
<dbReference type="Proteomes" id="UP000580250">
    <property type="component" value="Unassembled WGS sequence"/>
</dbReference>
<dbReference type="NCBIfam" id="TIGR00803">
    <property type="entry name" value="nst"/>
    <property type="match status" value="1"/>
</dbReference>
<evidence type="ECO:0000256" key="5">
    <source>
        <dbReference type="ARBA" id="ARBA00022989"/>
    </source>
</evidence>
<keyword evidence="3" id="KW-0762">Sugar transport</keyword>
<reference evidence="8 9" key="1">
    <citation type="submission" date="2020-08" db="EMBL/GenBank/DDBJ databases">
        <authorList>
            <person name="Koutsovoulos G."/>
            <person name="Danchin GJ E."/>
        </authorList>
    </citation>
    <scope>NUCLEOTIDE SEQUENCE [LARGE SCALE GENOMIC DNA]</scope>
</reference>
<evidence type="ECO:0000256" key="2">
    <source>
        <dbReference type="ARBA" id="ARBA00009976"/>
    </source>
</evidence>
<feature type="transmembrane region" description="Helical" evidence="7">
    <location>
        <begin position="94"/>
        <end position="112"/>
    </location>
</feature>
<feature type="transmembrane region" description="Helical" evidence="7">
    <location>
        <begin position="253"/>
        <end position="272"/>
    </location>
</feature>
<feature type="transmembrane region" description="Helical" evidence="7">
    <location>
        <begin position="196"/>
        <end position="220"/>
    </location>
</feature>
<dbReference type="EMBL" id="CAJEWN010001741">
    <property type="protein sequence ID" value="CAD2199744.1"/>
    <property type="molecule type" value="Genomic_DNA"/>
</dbReference>
<comment type="caution">
    <text evidence="8">The sequence shown here is derived from an EMBL/GenBank/DDBJ whole genome shotgun (WGS) entry which is preliminary data.</text>
</comment>
<feature type="transmembrane region" description="Helical" evidence="7">
    <location>
        <begin position="163"/>
        <end position="184"/>
    </location>
</feature>
<feature type="transmembrane region" description="Helical" evidence="7">
    <location>
        <begin position="227"/>
        <end position="247"/>
    </location>
</feature>
<keyword evidence="4 7" id="KW-0812">Transmembrane</keyword>
<dbReference type="InterPro" id="IPR037185">
    <property type="entry name" value="EmrE-like"/>
</dbReference>
<dbReference type="GO" id="GO:0000139">
    <property type="term" value="C:Golgi membrane"/>
    <property type="evidence" value="ECO:0007669"/>
    <property type="project" value="InterPro"/>
</dbReference>
<name>A0A6V7XK79_MELEN</name>
<evidence type="ECO:0000256" key="6">
    <source>
        <dbReference type="ARBA" id="ARBA00023136"/>
    </source>
</evidence>
<evidence type="ECO:0000313" key="8">
    <source>
        <dbReference type="EMBL" id="CAD2199744.1"/>
    </source>
</evidence>
<proteinExistence type="inferred from homology"/>
<evidence type="ECO:0000256" key="1">
    <source>
        <dbReference type="ARBA" id="ARBA00004141"/>
    </source>
</evidence>
<comment type="similarity">
    <text evidence="2">Belongs to the nucleotide-sugar transporter family. SLC35A subfamily.</text>
</comment>
<dbReference type="SUPFAM" id="SSF103481">
    <property type="entry name" value="Multidrug resistance efflux transporter EmrE"/>
    <property type="match status" value="1"/>
</dbReference>
<feature type="transmembrane region" description="Helical" evidence="7">
    <location>
        <begin position="132"/>
        <end position="151"/>
    </location>
</feature>
<evidence type="ECO:0000313" key="9">
    <source>
        <dbReference type="Proteomes" id="UP000580250"/>
    </source>
</evidence>
<dbReference type="Gene3D" id="1.10.3730.20">
    <property type="match status" value="1"/>
</dbReference>
<evidence type="ECO:0000256" key="7">
    <source>
        <dbReference type="SAM" id="Phobius"/>
    </source>
</evidence>
<organism evidence="8 9">
    <name type="scientific">Meloidogyne enterolobii</name>
    <name type="common">Root-knot nematode worm</name>
    <name type="synonym">Meloidogyne mayaguensis</name>
    <dbReference type="NCBI Taxonomy" id="390850"/>
    <lineage>
        <taxon>Eukaryota</taxon>
        <taxon>Metazoa</taxon>
        <taxon>Ecdysozoa</taxon>
        <taxon>Nematoda</taxon>
        <taxon>Chromadorea</taxon>
        <taxon>Rhabditida</taxon>
        <taxon>Tylenchina</taxon>
        <taxon>Tylenchomorpha</taxon>
        <taxon>Tylenchoidea</taxon>
        <taxon>Meloidogynidae</taxon>
        <taxon>Meloidogyninae</taxon>
        <taxon>Meloidogyne</taxon>
    </lineage>
</organism>
<comment type="subcellular location">
    <subcellularLocation>
        <location evidence="1">Membrane</location>
        <topology evidence="1">Multi-pass membrane protein</topology>
    </subcellularLocation>
</comment>
<keyword evidence="3" id="KW-0813">Transport</keyword>
<evidence type="ECO:0000256" key="3">
    <source>
        <dbReference type="ARBA" id="ARBA00022597"/>
    </source>
</evidence>
<evidence type="ECO:0000256" key="4">
    <source>
        <dbReference type="ARBA" id="ARBA00022692"/>
    </source>
</evidence>
<protein>
    <submittedName>
        <fullName evidence="8">Uncharacterized protein</fullName>
    </submittedName>
</protein>
<dbReference type="InterPro" id="IPR007271">
    <property type="entry name" value="Nuc_sug_transpt"/>
</dbReference>
<dbReference type="Pfam" id="PF04142">
    <property type="entry name" value="Nuc_sug_transp"/>
    <property type="match status" value="1"/>
</dbReference>
<dbReference type="AlphaFoldDB" id="A0A6V7XK79"/>
<dbReference type="PIRSF" id="PIRSF005799">
    <property type="entry name" value="UDP-gal_transpt"/>
    <property type="match status" value="1"/>
</dbReference>
<dbReference type="OrthoDB" id="408493at2759"/>
<accession>A0A6V7XK79</accession>
<gene>
    <name evidence="8" type="ORF">MENT_LOCUS53163</name>
</gene>
<dbReference type="GO" id="GO:0015165">
    <property type="term" value="F:pyrimidine nucleotide-sugar transmembrane transporter activity"/>
    <property type="evidence" value="ECO:0007669"/>
    <property type="project" value="InterPro"/>
</dbReference>